<dbReference type="Proteomes" id="UP001432322">
    <property type="component" value="Unassembled WGS sequence"/>
</dbReference>
<dbReference type="PANTHER" id="PTHR22945:SF40">
    <property type="entry name" value="SERPENTINE RECEPTOR, CLASS D (DELTA)-RELATED"/>
    <property type="match status" value="1"/>
</dbReference>
<evidence type="ECO:0000313" key="8">
    <source>
        <dbReference type="Proteomes" id="UP001432322"/>
    </source>
</evidence>
<dbReference type="EMBL" id="BTSY01000001">
    <property type="protein sequence ID" value="GMT12265.1"/>
    <property type="molecule type" value="Genomic_DNA"/>
</dbReference>
<evidence type="ECO:0000256" key="3">
    <source>
        <dbReference type="ARBA" id="ARBA00022692"/>
    </source>
</evidence>
<evidence type="ECO:0000313" key="7">
    <source>
        <dbReference type="EMBL" id="GMT12265.1"/>
    </source>
</evidence>
<name>A0AAV5V1A9_9BILA</name>
<evidence type="ECO:0000256" key="5">
    <source>
        <dbReference type="ARBA" id="ARBA00023136"/>
    </source>
</evidence>
<proteinExistence type="inferred from homology"/>
<keyword evidence="8" id="KW-1185">Reference proteome</keyword>
<accession>A0AAV5V1A9</accession>
<dbReference type="InterPro" id="IPR050920">
    <property type="entry name" value="Nematode_rcpt-like_delta"/>
</dbReference>
<keyword evidence="3 6" id="KW-0812">Transmembrane</keyword>
<comment type="caution">
    <text evidence="7">The sequence shown here is derived from an EMBL/GenBank/DDBJ whole genome shotgun (WGS) entry which is preliminary data.</text>
</comment>
<sequence>RTPHAMRSYSILLLNSALIELISAIGNGLSSARVGFGPDGTLITLYVGPCSLVGVQLCHISYCVHLFSKCQGYLILLQSFCFRLYIISVNPSLHASPTRMMTLLISAVLYAP</sequence>
<keyword evidence="5 6" id="KW-0472">Membrane</keyword>
<evidence type="ECO:0000256" key="4">
    <source>
        <dbReference type="ARBA" id="ARBA00022989"/>
    </source>
</evidence>
<evidence type="ECO:0000256" key="1">
    <source>
        <dbReference type="ARBA" id="ARBA00004141"/>
    </source>
</evidence>
<feature type="transmembrane region" description="Helical" evidence="6">
    <location>
        <begin position="12"/>
        <end position="30"/>
    </location>
</feature>
<feature type="transmembrane region" description="Helical" evidence="6">
    <location>
        <begin position="74"/>
        <end position="93"/>
    </location>
</feature>
<comment type="similarity">
    <text evidence="2">Belongs to the nematode receptor-like protein srd family.</text>
</comment>
<dbReference type="AlphaFoldDB" id="A0AAV5V1A9"/>
<evidence type="ECO:0000256" key="6">
    <source>
        <dbReference type="SAM" id="Phobius"/>
    </source>
</evidence>
<keyword evidence="4 6" id="KW-1133">Transmembrane helix</keyword>
<evidence type="ECO:0000256" key="2">
    <source>
        <dbReference type="ARBA" id="ARBA00009166"/>
    </source>
</evidence>
<organism evidence="7 8">
    <name type="scientific">Pristionchus fissidentatus</name>
    <dbReference type="NCBI Taxonomy" id="1538716"/>
    <lineage>
        <taxon>Eukaryota</taxon>
        <taxon>Metazoa</taxon>
        <taxon>Ecdysozoa</taxon>
        <taxon>Nematoda</taxon>
        <taxon>Chromadorea</taxon>
        <taxon>Rhabditida</taxon>
        <taxon>Rhabditina</taxon>
        <taxon>Diplogasteromorpha</taxon>
        <taxon>Diplogasteroidea</taxon>
        <taxon>Neodiplogasteridae</taxon>
        <taxon>Pristionchus</taxon>
    </lineage>
</organism>
<reference evidence="7" key="1">
    <citation type="submission" date="2023-10" db="EMBL/GenBank/DDBJ databases">
        <title>Genome assembly of Pristionchus species.</title>
        <authorList>
            <person name="Yoshida K."/>
            <person name="Sommer R.J."/>
        </authorList>
    </citation>
    <scope>NUCLEOTIDE SEQUENCE</scope>
    <source>
        <strain evidence="7">RS5133</strain>
    </source>
</reference>
<evidence type="ECO:0008006" key="9">
    <source>
        <dbReference type="Google" id="ProtNLM"/>
    </source>
</evidence>
<protein>
    <recommendedName>
        <fullName evidence="9">Olfactory receptor</fullName>
    </recommendedName>
</protein>
<feature type="non-terminal residue" evidence="7">
    <location>
        <position position="112"/>
    </location>
</feature>
<dbReference type="InterPro" id="IPR019421">
    <property type="entry name" value="7TM_GPCR_serpentine_rcpt_Srd"/>
</dbReference>
<gene>
    <name evidence="7" type="ORF">PFISCL1PPCAC_3562</name>
</gene>
<dbReference type="PANTHER" id="PTHR22945">
    <property type="entry name" value="SERPENTINE RECEPTOR, CLASS D DELTA"/>
    <property type="match status" value="1"/>
</dbReference>
<comment type="subcellular location">
    <subcellularLocation>
        <location evidence="1">Membrane</location>
        <topology evidence="1">Multi-pass membrane protein</topology>
    </subcellularLocation>
</comment>
<dbReference type="GO" id="GO:0016020">
    <property type="term" value="C:membrane"/>
    <property type="evidence" value="ECO:0007669"/>
    <property type="project" value="UniProtKB-SubCell"/>
</dbReference>
<feature type="transmembrane region" description="Helical" evidence="6">
    <location>
        <begin position="42"/>
        <end position="62"/>
    </location>
</feature>
<dbReference type="Pfam" id="PF10317">
    <property type="entry name" value="7TM_GPCR_Srd"/>
    <property type="match status" value="1"/>
</dbReference>
<feature type="non-terminal residue" evidence="7">
    <location>
        <position position="1"/>
    </location>
</feature>